<dbReference type="Gene3D" id="3.50.50.60">
    <property type="entry name" value="FAD/NAD(P)-binding domain"/>
    <property type="match status" value="1"/>
</dbReference>
<protein>
    <submittedName>
        <fullName evidence="4">FAD binding domain-containing protein</fullName>
        <ecNumber evidence="4">1.3.5.1</ecNumber>
        <ecNumber evidence="4">1.3.5.4</ecNumber>
    </submittedName>
</protein>
<dbReference type="InterPro" id="IPR036188">
    <property type="entry name" value="FAD/NAD-bd_sf"/>
</dbReference>
<dbReference type="GO" id="GO:0008177">
    <property type="term" value="F:succinate dehydrogenase (quinone) activity"/>
    <property type="evidence" value="ECO:0007669"/>
    <property type="project" value="UniProtKB-EC"/>
</dbReference>
<dbReference type="InterPro" id="IPR030664">
    <property type="entry name" value="SdhA/FrdA/AprA"/>
</dbReference>
<gene>
    <name evidence="4" type="ORF">BI49514_02010</name>
</gene>
<dbReference type="PANTHER" id="PTHR11632">
    <property type="entry name" value="SUCCINATE DEHYDROGENASE 2 FLAVOPROTEIN SUBUNIT"/>
    <property type="match status" value="1"/>
</dbReference>
<sequence>MDRTVDSIVEAALVARTSARVARLTIWMDFAKEDDGRNSQRFFGAHTWRRTAFAGDYTGLEIQRTLIRRAEASDVPILDRVYITKLLVADGRIFGAYGFDVFDGTGYRIYADAVILAAGGHNRIWRSTSSRRDENTGDSFRLAVEAGGRLRDAELVQFHPSGLIEPENAAGTLVSEAARGQVQAESQWSS</sequence>
<evidence type="ECO:0000313" key="4">
    <source>
        <dbReference type="EMBL" id="SMX87082.1"/>
    </source>
</evidence>
<name>A0A2H1JIX3_9MICO</name>
<evidence type="ECO:0000259" key="3">
    <source>
        <dbReference type="Pfam" id="PF00890"/>
    </source>
</evidence>
<dbReference type="SUPFAM" id="SSF51905">
    <property type="entry name" value="FAD/NAD(P)-binding domain"/>
    <property type="match status" value="1"/>
</dbReference>
<evidence type="ECO:0000313" key="5">
    <source>
        <dbReference type="Proteomes" id="UP000234382"/>
    </source>
</evidence>
<keyword evidence="1" id="KW-0285">Flavoprotein</keyword>
<organism evidence="4 5">
    <name type="scientific">Brevibacterium iodinum ATCC 49514</name>
    <dbReference type="NCBI Taxonomy" id="1255616"/>
    <lineage>
        <taxon>Bacteria</taxon>
        <taxon>Bacillati</taxon>
        <taxon>Actinomycetota</taxon>
        <taxon>Actinomycetes</taxon>
        <taxon>Micrococcales</taxon>
        <taxon>Brevibacteriaceae</taxon>
        <taxon>Brevibacterium</taxon>
    </lineage>
</organism>
<keyword evidence="2 4" id="KW-0560">Oxidoreductase</keyword>
<accession>A0A2H1JIX3</accession>
<keyword evidence="5" id="KW-1185">Reference proteome</keyword>
<dbReference type="Pfam" id="PF00890">
    <property type="entry name" value="FAD_binding_2"/>
    <property type="match status" value="1"/>
</dbReference>
<evidence type="ECO:0000256" key="1">
    <source>
        <dbReference type="ARBA" id="ARBA00022630"/>
    </source>
</evidence>
<dbReference type="PANTHER" id="PTHR11632:SF51">
    <property type="entry name" value="SUCCINATE DEHYDROGENASE [UBIQUINONE] FLAVOPROTEIN SUBUNIT, MITOCHONDRIAL"/>
    <property type="match status" value="1"/>
</dbReference>
<dbReference type="EMBL" id="FXYX01000013">
    <property type="protein sequence ID" value="SMX87082.1"/>
    <property type="molecule type" value="Genomic_DNA"/>
</dbReference>
<dbReference type="Proteomes" id="UP000234382">
    <property type="component" value="Unassembled WGS sequence"/>
</dbReference>
<reference evidence="5" key="1">
    <citation type="submission" date="2017-03" db="EMBL/GenBank/DDBJ databases">
        <authorList>
            <person name="Monnet C."/>
        </authorList>
    </citation>
    <scope>NUCLEOTIDE SEQUENCE [LARGE SCALE GENOMIC DNA]</scope>
    <source>
        <strain evidence="5">ATCC 49514</strain>
    </source>
</reference>
<dbReference type="EC" id="1.3.5.1" evidence="4"/>
<dbReference type="InterPro" id="IPR003953">
    <property type="entry name" value="FAD-dep_OxRdtase_2_FAD-bd"/>
</dbReference>
<feature type="domain" description="FAD-dependent oxidoreductase 2 FAD-binding" evidence="3">
    <location>
        <begin position="21"/>
        <end position="181"/>
    </location>
</feature>
<proteinExistence type="predicted"/>
<dbReference type="EC" id="1.3.5.4" evidence="4"/>
<evidence type="ECO:0000256" key="2">
    <source>
        <dbReference type="ARBA" id="ARBA00023002"/>
    </source>
</evidence>
<dbReference type="AlphaFoldDB" id="A0A2H1JIX3"/>